<evidence type="ECO:0000256" key="3">
    <source>
        <dbReference type="ARBA" id="ARBA00022679"/>
    </source>
</evidence>
<gene>
    <name evidence="13" type="ORF">BKIR_c8_3438</name>
</gene>
<evidence type="ECO:0000256" key="5">
    <source>
        <dbReference type="ARBA" id="ARBA00022842"/>
    </source>
</evidence>
<dbReference type="CDD" id="cd00685">
    <property type="entry name" value="Trans_IPPS_HT"/>
    <property type="match status" value="1"/>
</dbReference>
<evidence type="ECO:0000256" key="8">
    <source>
        <dbReference type="ARBA" id="ARBA00066511"/>
    </source>
</evidence>
<dbReference type="Pfam" id="PF00348">
    <property type="entry name" value="polyprenyl_synt"/>
    <property type="match status" value="1"/>
</dbReference>
<evidence type="ECO:0000256" key="7">
    <source>
        <dbReference type="ARBA" id="ARBA00055029"/>
    </source>
</evidence>
<dbReference type="EC" id="2.5.1.90" evidence="8"/>
<protein>
    <recommendedName>
        <fullName evidence="9">Octaprenyl diphosphate synthase</fullName>
        <ecNumber evidence="8">2.5.1.90</ecNumber>
    </recommendedName>
    <alternativeName>
        <fullName evidence="11">All-trans-octaprenyl-diphosphate synthase</fullName>
    </alternativeName>
    <alternativeName>
        <fullName evidence="10">Octaprenyl pyrophosphate synthase</fullName>
    </alternativeName>
</protein>
<comment type="cofactor">
    <cofactor evidence="1">
        <name>Mg(2+)</name>
        <dbReference type="ChEBI" id="CHEBI:18420"/>
    </cofactor>
</comment>
<dbReference type="SFLD" id="SFLDS00005">
    <property type="entry name" value="Isoprenoid_Synthase_Type_I"/>
    <property type="match status" value="1"/>
</dbReference>
<comment type="caution">
    <text evidence="13">The sequence shown here is derived from an EMBL/GenBank/DDBJ whole genome shotgun (WGS) entry which is preliminary data.</text>
</comment>
<comment type="function">
    <text evidence="7">Supplies octaprenyl diphosphate, the precursor for the side chain of the isoprenoid quinones ubiquinone and menaquinone.</text>
</comment>
<comment type="similarity">
    <text evidence="2 12">Belongs to the FPP/GGPP synthase family.</text>
</comment>
<dbReference type="FunFam" id="1.10.600.10:FF:000002">
    <property type="entry name" value="Octaprenyl diphosphate synthase"/>
    <property type="match status" value="1"/>
</dbReference>
<dbReference type="InterPro" id="IPR008949">
    <property type="entry name" value="Isoprenoid_synthase_dom_sf"/>
</dbReference>
<dbReference type="AlphaFoldDB" id="G4MI11"/>
<evidence type="ECO:0000256" key="10">
    <source>
        <dbReference type="ARBA" id="ARBA00079637"/>
    </source>
</evidence>
<reference evidence="13 14" key="1">
    <citation type="submission" date="2011-09" db="EMBL/GenBank/DDBJ databases">
        <authorList>
            <person name="Carlier A."/>
        </authorList>
    </citation>
    <scope>NUCLEOTIDE SEQUENCE [LARGE SCALE GENOMIC DNA]</scope>
    <source>
        <strain evidence="13 14">UZHbot1</strain>
    </source>
</reference>
<dbReference type="InterPro" id="IPR000092">
    <property type="entry name" value="Polyprenyl_synt"/>
</dbReference>
<evidence type="ECO:0000256" key="4">
    <source>
        <dbReference type="ARBA" id="ARBA00022723"/>
    </source>
</evidence>
<dbReference type="Proteomes" id="UP000003511">
    <property type="component" value="Unassembled WGS sequence"/>
</dbReference>
<keyword evidence="4" id="KW-0479">Metal-binding</keyword>
<name>G4MI11_9BURK</name>
<dbReference type="HOGENOM" id="CLU_014015_2_0_4"/>
<keyword evidence="3 12" id="KW-0808">Transferase</keyword>
<dbReference type="InterPro" id="IPR033749">
    <property type="entry name" value="Polyprenyl_synt_CS"/>
</dbReference>
<dbReference type="Gene3D" id="1.10.600.10">
    <property type="entry name" value="Farnesyl Diphosphate Synthase"/>
    <property type="match status" value="1"/>
</dbReference>
<evidence type="ECO:0000256" key="11">
    <source>
        <dbReference type="ARBA" id="ARBA00083124"/>
    </source>
</evidence>
<dbReference type="STRING" id="1055526.BKIR_c8_3438"/>
<dbReference type="BioCyc" id="CBUR1055526:G10QW-108-MONOMER"/>
<keyword evidence="14" id="KW-1185">Reference proteome</keyword>
<evidence type="ECO:0000256" key="2">
    <source>
        <dbReference type="ARBA" id="ARBA00006706"/>
    </source>
</evidence>
<organism evidence="13 14">
    <name type="scientific">Candidatus Paraburkholderia kirkii UZHbot1</name>
    <dbReference type="NCBI Taxonomy" id="1055526"/>
    <lineage>
        <taxon>Bacteria</taxon>
        <taxon>Pseudomonadati</taxon>
        <taxon>Pseudomonadota</taxon>
        <taxon>Betaproteobacteria</taxon>
        <taxon>Burkholderiales</taxon>
        <taxon>Burkholderiaceae</taxon>
        <taxon>Paraburkholderia</taxon>
    </lineage>
</organism>
<evidence type="ECO:0000256" key="9">
    <source>
        <dbReference type="ARBA" id="ARBA00072473"/>
    </source>
</evidence>
<dbReference type="GO" id="GO:0046872">
    <property type="term" value="F:metal ion binding"/>
    <property type="evidence" value="ECO:0007669"/>
    <property type="project" value="UniProtKB-KW"/>
</dbReference>
<dbReference type="SUPFAM" id="SSF48576">
    <property type="entry name" value="Terpenoid synthases"/>
    <property type="match status" value="1"/>
</dbReference>
<dbReference type="GO" id="GO:0008299">
    <property type="term" value="P:isoprenoid biosynthetic process"/>
    <property type="evidence" value="ECO:0007669"/>
    <property type="project" value="InterPro"/>
</dbReference>
<reference evidence="13 14" key="2">
    <citation type="submission" date="2011-10" db="EMBL/GenBank/DDBJ databases">
        <title>Draft genome sequence of Candidatus Burkholderia kirkii.</title>
        <authorList>
            <person name="Carlier A.L."/>
            <person name="Eberl L."/>
        </authorList>
    </citation>
    <scope>NUCLEOTIDE SEQUENCE [LARGE SCALE GENOMIC DNA]</scope>
    <source>
        <strain evidence="13 14">UZHbot1</strain>
    </source>
</reference>
<evidence type="ECO:0000256" key="12">
    <source>
        <dbReference type="RuleBase" id="RU004466"/>
    </source>
</evidence>
<dbReference type="PANTHER" id="PTHR12001">
    <property type="entry name" value="GERANYLGERANYL PYROPHOSPHATE SYNTHASE"/>
    <property type="match status" value="1"/>
</dbReference>
<comment type="catalytic activity">
    <reaction evidence="6">
        <text>5 isopentenyl diphosphate + (2E,6E)-farnesyl diphosphate = all-trans-octaprenyl diphosphate + 5 diphosphate</text>
        <dbReference type="Rhea" id="RHEA:27798"/>
        <dbReference type="ChEBI" id="CHEBI:33019"/>
        <dbReference type="ChEBI" id="CHEBI:57711"/>
        <dbReference type="ChEBI" id="CHEBI:128769"/>
        <dbReference type="ChEBI" id="CHEBI:175763"/>
        <dbReference type="EC" id="2.5.1.90"/>
    </reaction>
</comment>
<evidence type="ECO:0000256" key="6">
    <source>
        <dbReference type="ARBA" id="ARBA00051506"/>
    </source>
</evidence>
<dbReference type="EMBL" id="CAFE01000263">
    <property type="protein sequence ID" value="CCD40790.1"/>
    <property type="molecule type" value="Genomic_DNA"/>
</dbReference>
<evidence type="ECO:0000256" key="1">
    <source>
        <dbReference type="ARBA" id="ARBA00001946"/>
    </source>
</evidence>
<evidence type="ECO:0000313" key="13">
    <source>
        <dbReference type="EMBL" id="CCD40790.1"/>
    </source>
</evidence>
<dbReference type="PANTHER" id="PTHR12001:SF69">
    <property type="entry name" value="ALL TRANS-POLYPRENYL-DIPHOSPHATE SYNTHASE PDSS1"/>
    <property type="match status" value="1"/>
</dbReference>
<keyword evidence="5" id="KW-0460">Magnesium</keyword>
<dbReference type="GO" id="GO:0106350">
    <property type="term" value="F:all-trans-octaprenyl-diphosphate synthase activity"/>
    <property type="evidence" value="ECO:0007669"/>
    <property type="project" value="UniProtKB-EC"/>
</dbReference>
<proteinExistence type="inferred from homology"/>
<dbReference type="PROSITE" id="PS00723">
    <property type="entry name" value="POLYPRENYL_SYNTHASE_1"/>
    <property type="match status" value="1"/>
</dbReference>
<accession>G4MI11</accession>
<sequence length="333" mass="36069">MPIMSSTATSSPNAAALLTPIAEDMQQVNRVIRQRLASEVMLINQISEYIIGAGGKRLRPALLLLVSGALGDTTGHRHELAAVIEFIHTATLLHDDVVDESHLRRGRKTANALFGNAASVLVGDFLYSRSFEMIVSVGKVRVMEILSVATNIISEGEVLQLLNMHDPDVDEARYMQVIRYKTAKLFEAAAQLGAVLSGADAGTEAAAAEFGRRIGTAFQIMDDWLDYTGTPESMGKNAGDDLREGKPTLPLIYLMEHGTPEQAALAREAIEQGGTDRFETIFHAITTSGALDHTLECARKEAQAAANAISSFPDSIFKESLLDSCFYSTLRQS</sequence>
<evidence type="ECO:0000313" key="14">
    <source>
        <dbReference type="Proteomes" id="UP000003511"/>
    </source>
</evidence>